<evidence type="ECO:0000256" key="1">
    <source>
        <dbReference type="SAM" id="SignalP"/>
    </source>
</evidence>
<dbReference type="Proteomes" id="UP000548326">
    <property type="component" value="Unassembled WGS sequence"/>
</dbReference>
<dbReference type="AlphaFoldDB" id="A0A841JBB8"/>
<name>A0A841JBB8_9SPHI</name>
<protein>
    <submittedName>
        <fullName evidence="2">Uncharacterized protein</fullName>
    </submittedName>
</protein>
<sequence length="227" mass="25615">MKMKHIYPAFILVFSQSVSMAQVNSFTIDSSKFNKAVMLMLDTIYKDDQGGRVRMGEISKSKASEAQIDSARKALRAIDAKNLVKIRAIINKYGWLGPQDVGMNSSQGLFLTIQHADLTTQEEYLPMVKKAVKDGKTLSSNLALLEDRVAMRQGKKQIYGSQLFTNKATGKLCFYPIEDPDHVDERRKTVDLQPIAEYAKVFNLTWDITAYKNSLPEIEKAAKEQKL</sequence>
<reference evidence="2 3" key="1">
    <citation type="submission" date="2020-08" db="EMBL/GenBank/DDBJ databases">
        <title>Genomic Encyclopedia of Type Strains, Phase IV (KMG-V): Genome sequencing to study the core and pangenomes of soil and plant-associated prokaryotes.</title>
        <authorList>
            <person name="Whitman W."/>
        </authorList>
    </citation>
    <scope>NUCLEOTIDE SEQUENCE [LARGE SCALE GENOMIC DNA]</scope>
    <source>
        <strain evidence="2 3">MP601</strain>
    </source>
</reference>
<keyword evidence="1" id="KW-0732">Signal</keyword>
<evidence type="ECO:0000313" key="3">
    <source>
        <dbReference type="Proteomes" id="UP000548326"/>
    </source>
</evidence>
<dbReference type="RefSeq" id="WP_221276017.1">
    <property type="nucleotide sequence ID" value="NZ_JACHCA010000005.1"/>
</dbReference>
<dbReference type="InterPro" id="IPR046732">
    <property type="entry name" value="DUF6624"/>
</dbReference>
<dbReference type="Pfam" id="PF20329">
    <property type="entry name" value="DUF6624"/>
    <property type="match status" value="1"/>
</dbReference>
<comment type="caution">
    <text evidence="2">The sequence shown here is derived from an EMBL/GenBank/DDBJ whole genome shotgun (WGS) entry which is preliminary data.</text>
</comment>
<gene>
    <name evidence="2" type="ORF">HDF22_002183</name>
</gene>
<dbReference type="EMBL" id="JACHCA010000005">
    <property type="protein sequence ID" value="MBB6128070.1"/>
    <property type="molecule type" value="Genomic_DNA"/>
</dbReference>
<accession>A0A841JBB8</accession>
<feature type="signal peptide" evidence="1">
    <location>
        <begin position="1"/>
        <end position="20"/>
    </location>
</feature>
<proteinExistence type="predicted"/>
<feature type="chain" id="PRO_5032854319" evidence="1">
    <location>
        <begin position="21"/>
        <end position="227"/>
    </location>
</feature>
<organism evidence="2 3">
    <name type="scientific">Mucilaginibacter lappiensis</name>
    <dbReference type="NCBI Taxonomy" id="354630"/>
    <lineage>
        <taxon>Bacteria</taxon>
        <taxon>Pseudomonadati</taxon>
        <taxon>Bacteroidota</taxon>
        <taxon>Sphingobacteriia</taxon>
        <taxon>Sphingobacteriales</taxon>
        <taxon>Sphingobacteriaceae</taxon>
        <taxon>Mucilaginibacter</taxon>
    </lineage>
</organism>
<evidence type="ECO:0000313" key="2">
    <source>
        <dbReference type="EMBL" id="MBB6128070.1"/>
    </source>
</evidence>